<protein>
    <submittedName>
        <fullName evidence="2">Uncharacterized protein</fullName>
    </submittedName>
</protein>
<evidence type="ECO:0000313" key="2">
    <source>
        <dbReference type="EMBL" id="CAI2376209.1"/>
    </source>
</evidence>
<evidence type="ECO:0000313" key="3">
    <source>
        <dbReference type="Proteomes" id="UP001295684"/>
    </source>
</evidence>
<keyword evidence="3" id="KW-1185">Reference proteome</keyword>
<feature type="region of interest" description="Disordered" evidence="1">
    <location>
        <begin position="100"/>
        <end position="194"/>
    </location>
</feature>
<reference evidence="2" key="1">
    <citation type="submission" date="2023-07" db="EMBL/GenBank/DDBJ databases">
        <authorList>
            <consortium name="AG Swart"/>
            <person name="Singh M."/>
            <person name="Singh A."/>
            <person name="Seah K."/>
            <person name="Emmerich C."/>
        </authorList>
    </citation>
    <scope>NUCLEOTIDE SEQUENCE</scope>
    <source>
        <strain evidence="2">DP1</strain>
    </source>
</reference>
<organism evidence="2 3">
    <name type="scientific">Euplotes crassus</name>
    <dbReference type="NCBI Taxonomy" id="5936"/>
    <lineage>
        <taxon>Eukaryota</taxon>
        <taxon>Sar</taxon>
        <taxon>Alveolata</taxon>
        <taxon>Ciliophora</taxon>
        <taxon>Intramacronucleata</taxon>
        <taxon>Spirotrichea</taxon>
        <taxon>Hypotrichia</taxon>
        <taxon>Euplotida</taxon>
        <taxon>Euplotidae</taxon>
        <taxon>Moneuplotes</taxon>
    </lineage>
</organism>
<dbReference type="AlphaFoldDB" id="A0AAD1XP74"/>
<feature type="compositionally biased region" description="Pro residues" evidence="1">
    <location>
        <begin position="151"/>
        <end position="167"/>
    </location>
</feature>
<feature type="compositionally biased region" description="Basic residues" evidence="1">
    <location>
        <begin position="176"/>
        <end position="194"/>
    </location>
</feature>
<evidence type="ECO:0000256" key="1">
    <source>
        <dbReference type="SAM" id="MobiDB-lite"/>
    </source>
</evidence>
<sequence length="194" mass="21872">MSEKKSNTPLDSELSSVIDAQPLDIHQVMTNPFPFMNSQKKLEGQTIRALRKIMICSSCANEKTSGNSEGMNLTQMMIKLKTEDPELNQLHRLVKKSEEIIKEQKNSSCAEEDEQTFKEESCQKMPKQVSTSQPPELKDKVDDHASITSPDKPPSSPIKTQPAPPPEASSQEEAKNKKKPKIRVLKKRKTKNTR</sequence>
<proteinExistence type="predicted"/>
<accession>A0AAD1XP74</accession>
<dbReference type="EMBL" id="CAMPGE010017751">
    <property type="protein sequence ID" value="CAI2376209.1"/>
    <property type="molecule type" value="Genomic_DNA"/>
</dbReference>
<dbReference type="Proteomes" id="UP001295684">
    <property type="component" value="Unassembled WGS sequence"/>
</dbReference>
<feature type="compositionally biased region" description="Basic and acidic residues" evidence="1">
    <location>
        <begin position="136"/>
        <end position="145"/>
    </location>
</feature>
<gene>
    <name evidence="2" type="ORF">ECRASSUSDP1_LOCUS17578</name>
</gene>
<comment type="caution">
    <text evidence="2">The sequence shown here is derived from an EMBL/GenBank/DDBJ whole genome shotgun (WGS) entry which is preliminary data.</text>
</comment>
<name>A0AAD1XP74_EUPCR</name>